<proteinExistence type="predicted"/>
<reference evidence="1 2" key="1">
    <citation type="submission" date="2024-03" db="EMBL/GenBank/DDBJ databases">
        <title>Adaptation during the transition from Ophiocordyceps entomopathogen to insect associate is accompanied by gene loss and intensified selection.</title>
        <authorList>
            <person name="Ward C.M."/>
            <person name="Onetto C.A."/>
            <person name="Borneman A.R."/>
        </authorList>
    </citation>
    <scope>NUCLEOTIDE SEQUENCE [LARGE SCALE GENOMIC DNA]</scope>
    <source>
        <strain evidence="1">AWRI1</strain>
        <tissue evidence="1">Single Adult Female</tissue>
    </source>
</reference>
<dbReference type="Proteomes" id="UP001367676">
    <property type="component" value="Unassembled WGS sequence"/>
</dbReference>
<dbReference type="EMBL" id="JBBCAQ010000041">
    <property type="protein sequence ID" value="KAK7571078.1"/>
    <property type="molecule type" value="Genomic_DNA"/>
</dbReference>
<comment type="caution">
    <text evidence="1">The sequence shown here is derived from an EMBL/GenBank/DDBJ whole genome shotgun (WGS) entry which is preliminary data.</text>
</comment>
<sequence>MLASEGLVVNSLAAGERVNVLPATSQTWRLPRLTTVTRDAQLQARYEQRHSVINDIVLKDMLRLRELLQSYRQYVHVEPHQLLKLDGKIRYMDHMVDAFILKWTFKANSWSVDSTAKNFPEEFGKLLHEMMKFVACARSVMRYAYGLNIVLERLIQN</sequence>
<evidence type="ECO:0000313" key="2">
    <source>
        <dbReference type="Proteomes" id="UP001367676"/>
    </source>
</evidence>
<gene>
    <name evidence="1" type="ORF">V9T40_014682</name>
</gene>
<keyword evidence="2" id="KW-1185">Reference proteome</keyword>
<organism evidence="1 2">
    <name type="scientific">Parthenolecanium corni</name>
    <dbReference type="NCBI Taxonomy" id="536013"/>
    <lineage>
        <taxon>Eukaryota</taxon>
        <taxon>Metazoa</taxon>
        <taxon>Ecdysozoa</taxon>
        <taxon>Arthropoda</taxon>
        <taxon>Hexapoda</taxon>
        <taxon>Insecta</taxon>
        <taxon>Pterygota</taxon>
        <taxon>Neoptera</taxon>
        <taxon>Paraneoptera</taxon>
        <taxon>Hemiptera</taxon>
        <taxon>Sternorrhyncha</taxon>
        <taxon>Coccoidea</taxon>
        <taxon>Coccidae</taxon>
        <taxon>Parthenolecanium</taxon>
    </lineage>
</organism>
<protein>
    <submittedName>
        <fullName evidence="1">Uncharacterized protein</fullName>
    </submittedName>
</protein>
<name>A0AAN9T575_9HEMI</name>
<evidence type="ECO:0000313" key="1">
    <source>
        <dbReference type="EMBL" id="KAK7571078.1"/>
    </source>
</evidence>
<accession>A0AAN9T575</accession>
<dbReference type="AlphaFoldDB" id="A0AAN9T575"/>